<gene>
    <name evidence="2" type="ORF">BASA50_008033</name>
</gene>
<dbReference type="PANTHER" id="PTHR13318:SF260">
    <property type="entry name" value="LEUCINE-RICH REPEAT CONTAINING PROTEIN"/>
    <property type="match status" value="1"/>
</dbReference>
<feature type="compositionally biased region" description="Basic residues" evidence="1">
    <location>
        <begin position="671"/>
        <end position="695"/>
    </location>
</feature>
<dbReference type="SMART" id="SM00367">
    <property type="entry name" value="LRR_CC"/>
    <property type="match status" value="7"/>
</dbReference>
<dbReference type="Gene3D" id="3.80.10.10">
    <property type="entry name" value="Ribonuclease Inhibitor"/>
    <property type="match status" value="2"/>
</dbReference>
<sequence>MVKDFRSRSWHGQHVSSHPHSSDADDSSSDDEDDDNSDYIDLTSPSIESANFFSATQSYPTPLHSNAHATKTVSAMKSRRKRDSGSFATSDERRGRSDEKTRIRPKSWMVNQMATSDSSQQAYSNHTSFIGNAVSRVPSWMQTEQQGPRAMWASMKHDNEDELPMSMAISPQSPIHLPTETQEKPSLTQRRRSVRWSDMSNFSFNASHLPGAILKCIMSLAQNPAEISSSYMLVCQQWSRAGARVLYANPMFRNMAGFQGMIRTLMNPVAFHPYPAFVLHFHIPTMISDQLLIGDIDVALQLFPNLESISLQSCPSASNIVIQSLSDHSPDLVKLNMAGCPISDAFLPDLFRHSPSLQSINLTGTKITIATLICIIDLCKEIEHICLDGALPDSSNLTFHPLTLSSPTRPLKSLCMRNSSITDLSLRYVTSHCPELRRVILDGSSGISDDSIVALALASSHLEVVQLAFCSFVTDVSLYALAKHASHSLKRVALAGCEEVSEQGIMHMVRKCSIMQELHLHGCSQILKSFIASYHSGDRHLGVECLIRGDSLRLLAKHKTNVHVATAHPITLAAQDKLALSQDYRSAPSTLISIPTPISLSPTGSSQRNASMIYNTDGMLSPLSTHSTTVDVGVQTEVCVEGMRPIESEFNRATGDLGPTGAMANSSFLRRSFKSSHRRKSRSNRSQRSSHRRKRGSDDDGSSDIEGAKGLNSKGHSSGSDTEGSSDYYDESREAMDVLKKFAKALTSSAAAAAAANANSAGPGVGGLPPAMSVPAGGYMYHHGAHLSAMQHAAMAANGMVTGQHDGSLYSENSNGAGAMHGAPWNMSSSQMHLLDGASSSSINSVGSISLPHHTGYKEHYTGNSPYMHPNASINRLQNQVHPSASMTHTPSHEKQDAVTGFDRINLGSRNKSDSVLYSDQRQAEGPYRSRAESHSSRSSGSSNGSGGNRWSVRSSTSSNLSVSRLPLPSFSRPSSTTPTPPLTRTVSSRLPVGASRTPSSVPKPTARLRSNSIMSDYTANTTSRSSYSPQGAKTPQSTRPLNVSTPPQIDTQLRKHQPQSPPSVRALSSGYGPRSSSSSTLASVGNDAATPVRSFVKKAGPLDTFTRKSDMNALHRIQQKSVSGIRTPGASGSHKS</sequence>
<feature type="region of interest" description="Disordered" evidence="1">
    <location>
        <begin position="905"/>
        <end position="1137"/>
    </location>
</feature>
<dbReference type="EMBL" id="JAFCIX010000379">
    <property type="protein sequence ID" value="KAH6592417.1"/>
    <property type="molecule type" value="Genomic_DNA"/>
</dbReference>
<name>A0ABQ8F535_9FUNG</name>
<protein>
    <recommendedName>
        <fullName evidence="4">COI1 F-box domain-containing protein</fullName>
    </recommendedName>
</protein>
<feature type="compositionally biased region" description="Basic and acidic residues" evidence="1">
    <location>
        <begin position="90"/>
        <end position="102"/>
    </location>
</feature>
<organism evidence="2 3">
    <name type="scientific">Batrachochytrium salamandrivorans</name>
    <dbReference type="NCBI Taxonomy" id="1357716"/>
    <lineage>
        <taxon>Eukaryota</taxon>
        <taxon>Fungi</taxon>
        <taxon>Fungi incertae sedis</taxon>
        <taxon>Chytridiomycota</taxon>
        <taxon>Chytridiomycota incertae sedis</taxon>
        <taxon>Chytridiomycetes</taxon>
        <taxon>Rhizophydiales</taxon>
        <taxon>Rhizophydiales incertae sedis</taxon>
        <taxon>Batrachochytrium</taxon>
    </lineage>
</organism>
<keyword evidence="3" id="KW-1185">Reference proteome</keyword>
<feature type="region of interest" description="Disordered" evidence="1">
    <location>
        <begin position="650"/>
        <end position="729"/>
    </location>
</feature>
<feature type="compositionally biased region" description="Polar residues" evidence="1">
    <location>
        <begin position="908"/>
        <end position="921"/>
    </location>
</feature>
<feature type="region of interest" description="Disordered" evidence="1">
    <location>
        <begin position="1"/>
        <end position="43"/>
    </location>
</feature>
<dbReference type="PANTHER" id="PTHR13318">
    <property type="entry name" value="PARTNER OF PAIRED, ISOFORM B-RELATED"/>
    <property type="match status" value="1"/>
</dbReference>
<reference evidence="2 3" key="1">
    <citation type="submission" date="2021-02" db="EMBL/GenBank/DDBJ databases">
        <title>Variation within the Batrachochytrium salamandrivorans European outbreak.</title>
        <authorList>
            <person name="Kelly M."/>
            <person name="Pasmans F."/>
            <person name="Shea T.P."/>
            <person name="Munoz J.F."/>
            <person name="Carranza S."/>
            <person name="Cuomo C.A."/>
            <person name="Martel A."/>
        </authorList>
    </citation>
    <scope>NUCLEOTIDE SEQUENCE [LARGE SCALE GENOMIC DNA]</scope>
    <source>
        <strain evidence="2 3">AMFP18/2</strain>
    </source>
</reference>
<feature type="region of interest" description="Disordered" evidence="1">
    <location>
        <begin position="59"/>
        <end position="103"/>
    </location>
</feature>
<accession>A0ABQ8F535</accession>
<feature type="compositionally biased region" description="Acidic residues" evidence="1">
    <location>
        <begin position="24"/>
        <end position="38"/>
    </location>
</feature>
<feature type="compositionally biased region" description="Low complexity" evidence="1">
    <location>
        <begin position="937"/>
        <end position="990"/>
    </location>
</feature>
<feature type="compositionally biased region" description="Polar residues" evidence="1">
    <location>
        <begin position="714"/>
        <end position="725"/>
    </location>
</feature>
<evidence type="ECO:0000313" key="2">
    <source>
        <dbReference type="EMBL" id="KAH6592417.1"/>
    </source>
</evidence>
<evidence type="ECO:0008006" key="4">
    <source>
        <dbReference type="Google" id="ProtNLM"/>
    </source>
</evidence>
<dbReference type="InterPro" id="IPR006553">
    <property type="entry name" value="Leu-rich_rpt_Cys-con_subtyp"/>
</dbReference>
<feature type="compositionally biased region" description="Polar residues" evidence="1">
    <location>
        <begin position="997"/>
        <end position="1052"/>
    </location>
</feature>
<dbReference type="Proteomes" id="UP001648503">
    <property type="component" value="Unassembled WGS sequence"/>
</dbReference>
<feature type="compositionally biased region" description="Polar residues" evidence="1">
    <location>
        <begin position="59"/>
        <end position="75"/>
    </location>
</feature>
<evidence type="ECO:0000256" key="1">
    <source>
        <dbReference type="SAM" id="MobiDB-lite"/>
    </source>
</evidence>
<dbReference type="InterPro" id="IPR032675">
    <property type="entry name" value="LRR_dom_sf"/>
</dbReference>
<feature type="compositionally biased region" description="Low complexity" evidence="1">
    <location>
        <begin position="1069"/>
        <end position="1080"/>
    </location>
</feature>
<comment type="caution">
    <text evidence="2">The sequence shown here is derived from an EMBL/GenBank/DDBJ whole genome shotgun (WGS) entry which is preliminary data.</text>
</comment>
<evidence type="ECO:0000313" key="3">
    <source>
        <dbReference type="Proteomes" id="UP001648503"/>
    </source>
</evidence>
<dbReference type="SUPFAM" id="SSF52047">
    <property type="entry name" value="RNI-like"/>
    <property type="match status" value="1"/>
</dbReference>
<proteinExistence type="predicted"/>